<evidence type="ECO:0000313" key="2">
    <source>
        <dbReference type="EMBL" id="KAG9466272.1"/>
    </source>
</evidence>
<keyword evidence="1" id="KW-1133">Transmembrane helix</keyword>
<feature type="transmembrane region" description="Helical" evidence="1">
    <location>
        <begin position="45"/>
        <end position="64"/>
    </location>
</feature>
<proteinExistence type="predicted"/>
<keyword evidence="1" id="KW-0472">Membrane</keyword>
<feature type="transmembrane region" description="Helical" evidence="1">
    <location>
        <begin position="7"/>
        <end position="25"/>
    </location>
</feature>
<reference evidence="2" key="1">
    <citation type="thesis" date="2020" institute="ProQuest LLC" country="789 East Eisenhower Parkway, Ann Arbor, MI, USA">
        <title>Comparative Genomics and Chromosome Evolution.</title>
        <authorList>
            <person name="Mudd A.B."/>
        </authorList>
    </citation>
    <scope>NUCLEOTIDE SEQUENCE</scope>
    <source>
        <strain evidence="2">HN-11 Male</strain>
        <tissue evidence="2">Kidney and liver</tissue>
    </source>
</reference>
<dbReference type="EMBL" id="WNTK01002179">
    <property type="protein sequence ID" value="KAG9466272.1"/>
    <property type="molecule type" value="Genomic_DNA"/>
</dbReference>
<evidence type="ECO:0000256" key="1">
    <source>
        <dbReference type="SAM" id="Phobius"/>
    </source>
</evidence>
<gene>
    <name evidence="2" type="ORF">GDO78_016890</name>
</gene>
<accession>A0A8J6EAC1</accession>
<comment type="caution">
    <text evidence="2">The sequence shown here is derived from an EMBL/GenBank/DDBJ whole genome shotgun (WGS) entry which is preliminary data.</text>
</comment>
<organism evidence="2 3">
    <name type="scientific">Eleutherodactylus coqui</name>
    <name type="common">Puerto Rican coqui</name>
    <dbReference type="NCBI Taxonomy" id="57060"/>
    <lineage>
        <taxon>Eukaryota</taxon>
        <taxon>Metazoa</taxon>
        <taxon>Chordata</taxon>
        <taxon>Craniata</taxon>
        <taxon>Vertebrata</taxon>
        <taxon>Euteleostomi</taxon>
        <taxon>Amphibia</taxon>
        <taxon>Batrachia</taxon>
        <taxon>Anura</taxon>
        <taxon>Neobatrachia</taxon>
        <taxon>Hyloidea</taxon>
        <taxon>Eleutherodactylidae</taxon>
        <taxon>Eleutherodactylinae</taxon>
        <taxon>Eleutherodactylus</taxon>
        <taxon>Eleutherodactylus</taxon>
    </lineage>
</organism>
<dbReference type="Proteomes" id="UP000770717">
    <property type="component" value="Unassembled WGS sequence"/>
</dbReference>
<protein>
    <submittedName>
        <fullName evidence="2">Uncharacterized protein</fullName>
    </submittedName>
</protein>
<evidence type="ECO:0000313" key="3">
    <source>
        <dbReference type="Proteomes" id="UP000770717"/>
    </source>
</evidence>
<sequence>MTLGLRNAFKLCYSFFLFCFIDHLMKLGKFSRKEKSCSVFKTQGMQMLYLELLCYTCIICFLKFRTGYQGKAKIVRRRDSDSSLTDM</sequence>
<keyword evidence="1" id="KW-0812">Transmembrane</keyword>
<name>A0A8J6EAC1_ELECQ</name>
<dbReference type="AlphaFoldDB" id="A0A8J6EAC1"/>
<keyword evidence="3" id="KW-1185">Reference proteome</keyword>